<sequence length="128" mass="14722">MHIKPRKFFHLGKIPSYHLYSDSTLKSTPSYLNSLLSFIEPTYCSETPLEHPPSLSCPFDWITVSVLFTVGVVHSIVLGVILYFVVRFNRYLRRHVPLTTIPFTAARRLRTVGTRAPMEEVSLEWANN</sequence>
<reference evidence="1" key="1">
    <citation type="submission" date="2023-11" db="EMBL/GenBank/DDBJ databases">
        <authorList>
            <person name="Poullet M."/>
        </authorList>
    </citation>
    <scope>NUCLEOTIDE SEQUENCE</scope>
    <source>
        <strain evidence="1">E1834</strain>
    </source>
</reference>
<name>A0ACB0YGQ6_MELEN</name>
<comment type="caution">
    <text evidence="1">The sequence shown here is derived from an EMBL/GenBank/DDBJ whole genome shotgun (WGS) entry which is preliminary data.</text>
</comment>
<protein>
    <submittedName>
        <fullName evidence="1">Uncharacterized protein</fullName>
    </submittedName>
</protein>
<dbReference type="Proteomes" id="UP001497535">
    <property type="component" value="Unassembled WGS sequence"/>
</dbReference>
<gene>
    <name evidence="1" type="ORF">MENTE1834_LOCUS11943</name>
</gene>
<keyword evidence="2" id="KW-1185">Reference proteome</keyword>
<evidence type="ECO:0000313" key="1">
    <source>
        <dbReference type="EMBL" id="CAK5046056.1"/>
    </source>
</evidence>
<dbReference type="EMBL" id="CAVMJV010000012">
    <property type="protein sequence ID" value="CAK5046056.1"/>
    <property type="molecule type" value="Genomic_DNA"/>
</dbReference>
<accession>A0ACB0YGQ6</accession>
<organism evidence="1 2">
    <name type="scientific">Meloidogyne enterolobii</name>
    <name type="common">Root-knot nematode worm</name>
    <name type="synonym">Meloidogyne mayaguensis</name>
    <dbReference type="NCBI Taxonomy" id="390850"/>
    <lineage>
        <taxon>Eukaryota</taxon>
        <taxon>Metazoa</taxon>
        <taxon>Ecdysozoa</taxon>
        <taxon>Nematoda</taxon>
        <taxon>Chromadorea</taxon>
        <taxon>Rhabditida</taxon>
        <taxon>Tylenchina</taxon>
        <taxon>Tylenchomorpha</taxon>
        <taxon>Tylenchoidea</taxon>
        <taxon>Meloidogynidae</taxon>
        <taxon>Meloidogyninae</taxon>
        <taxon>Meloidogyne</taxon>
    </lineage>
</organism>
<evidence type="ECO:0000313" key="2">
    <source>
        <dbReference type="Proteomes" id="UP001497535"/>
    </source>
</evidence>
<proteinExistence type="predicted"/>